<dbReference type="EMBL" id="CAJDYZ010011646">
    <property type="protein sequence ID" value="CAD1479793.1"/>
    <property type="molecule type" value="Genomic_DNA"/>
</dbReference>
<dbReference type="Proteomes" id="UP000752696">
    <property type="component" value="Unassembled WGS sequence"/>
</dbReference>
<evidence type="ECO:0000313" key="2">
    <source>
        <dbReference type="Proteomes" id="UP000752696"/>
    </source>
</evidence>
<sequence length="128" mass="14366">IFTGLRAIRLFQINGAIGNERGSEGHGNHGSLLGTTNPDFLVPCSSSSHRIASHRIASRPHALYYQYDLVLLASVSSRPFNGSIFLNARSKLPDSFPERDEVHVEFKNCWLKNRITRILNFTSLLNRS</sequence>
<evidence type="ECO:0000313" key="1">
    <source>
        <dbReference type="EMBL" id="CAD1479793.1"/>
    </source>
</evidence>
<name>A0A6V7HJ20_9HYME</name>
<proteinExistence type="predicted"/>
<organism evidence="1 2">
    <name type="scientific">Heterotrigona itama</name>
    <dbReference type="NCBI Taxonomy" id="395501"/>
    <lineage>
        <taxon>Eukaryota</taxon>
        <taxon>Metazoa</taxon>
        <taxon>Ecdysozoa</taxon>
        <taxon>Arthropoda</taxon>
        <taxon>Hexapoda</taxon>
        <taxon>Insecta</taxon>
        <taxon>Pterygota</taxon>
        <taxon>Neoptera</taxon>
        <taxon>Endopterygota</taxon>
        <taxon>Hymenoptera</taxon>
        <taxon>Apocrita</taxon>
        <taxon>Aculeata</taxon>
        <taxon>Apoidea</taxon>
        <taxon>Anthophila</taxon>
        <taxon>Apidae</taxon>
        <taxon>Heterotrigona</taxon>
    </lineage>
</organism>
<dbReference type="AlphaFoldDB" id="A0A6V7HJ20"/>
<accession>A0A6V7HJ20</accession>
<comment type="caution">
    <text evidence="1">The sequence shown here is derived from an EMBL/GenBank/DDBJ whole genome shotgun (WGS) entry which is preliminary data.</text>
</comment>
<keyword evidence="2" id="KW-1185">Reference proteome</keyword>
<dbReference type="OrthoDB" id="10580863at2759"/>
<feature type="non-terminal residue" evidence="1">
    <location>
        <position position="128"/>
    </location>
</feature>
<reference evidence="1" key="1">
    <citation type="submission" date="2020-07" db="EMBL/GenBank/DDBJ databases">
        <authorList>
            <person name="Nazaruddin N."/>
        </authorList>
    </citation>
    <scope>NUCLEOTIDE SEQUENCE</scope>
</reference>
<gene>
    <name evidence="1" type="ORF">MHI_LOCUS880814</name>
</gene>
<protein>
    <submittedName>
        <fullName evidence="1">Uncharacterized protein</fullName>
    </submittedName>
</protein>